<sequence length="346" mass="37206">MTFENWELVQHRTGGDGAVWRSADGSRFKRTGPEILAEAAFLRRVRTMGYPVPQILEEGHVGDGSGFFVEEALPGSSLHQMADRRADGVPGGLLDDEVAATAAQVSAELLRAQAAHPMATSATLLAEFAERAGYTAAVWAESPDLESPHRRKVIATALRRLEDLPLCASSLDYGLPNLFPTGVIDWQHHGLAPVGYDVVPALEIIAFGGGTGRYSPTSAQRSTYLAAVDDAAGPLLAQRPSAFLGEFLVIKSMFFLALTRPAHASPDDAPEGKAGKWLYRRHLFTECLEQYEHAGTVDTAAFPTFADFRRRFAARSGNSAPGTATRRTPRAEGGSGTDYSTDAADF</sequence>
<accession>A0A3M2LVC4</accession>
<feature type="domain" description="Aminoglycoside phosphotransferase" evidence="2">
    <location>
        <begin position="28"/>
        <end position="206"/>
    </location>
</feature>
<protein>
    <submittedName>
        <fullName evidence="3">Aminoglycoside phosphotransferase</fullName>
    </submittedName>
</protein>
<dbReference type="RefSeq" id="WP_122196670.1">
    <property type="nucleotide sequence ID" value="NZ_RFFG01000045.1"/>
</dbReference>
<name>A0A3M2LVC4_9ACTN</name>
<dbReference type="GO" id="GO:0016740">
    <property type="term" value="F:transferase activity"/>
    <property type="evidence" value="ECO:0007669"/>
    <property type="project" value="UniProtKB-KW"/>
</dbReference>
<dbReference type="InterPro" id="IPR002575">
    <property type="entry name" value="Aminoglycoside_PTrfase"/>
</dbReference>
<dbReference type="AlphaFoldDB" id="A0A3M2LVC4"/>
<evidence type="ECO:0000313" key="4">
    <source>
        <dbReference type="Proteomes" id="UP000282674"/>
    </source>
</evidence>
<feature type="compositionally biased region" description="Polar residues" evidence="1">
    <location>
        <begin position="316"/>
        <end position="326"/>
    </location>
</feature>
<reference evidence="3 4" key="1">
    <citation type="submission" date="2018-10" db="EMBL/GenBank/DDBJ databases">
        <title>Isolation from soil.</title>
        <authorList>
            <person name="Hu J."/>
        </authorList>
    </citation>
    <scope>NUCLEOTIDE SEQUENCE [LARGE SCALE GENOMIC DNA]</scope>
    <source>
        <strain evidence="3 4">NEAU-Ht49</strain>
    </source>
</reference>
<keyword evidence="4" id="KW-1185">Reference proteome</keyword>
<dbReference type="Pfam" id="PF01636">
    <property type="entry name" value="APH"/>
    <property type="match status" value="1"/>
</dbReference>
<dbReference type="InterPro" id="IPR011009">
    <property type="entry name" value="Kinase-like_dom_sf"/>
</dbReference>
<dbReference type="EMBL" id="RFFG01000045">
    <property type="protein sequence ID" value="RMI41172.1"/>
    <property type="molecule type" value="Genomic_DNA"/>
</dbReference>
<comment type="caution">
    <text evidence="3">The sequence shown here is derived from an EMBL/GenBank/DDBJ whole genome shotgun (WGS) entry which is preliminary data.</text>
</comment>
<keyword evidence="3" id="KW-0808">Transferase</keyword>
<gene>
    <name evidence="3" type="ORF">EBO15_23890</name>
</gene>
<organism evidence="3 4">
    <name type="scientific">Actinomadura harenae</name>
    <dbReference type="NCBI Taxonomy" id="2483351"/>
    <lineage>
        <taxon>Bacteria</taxon>
        <taxon>Bacillati</taxon>
        <taxon>Actinomycetota</taxon>
        <taxon>Actinomycetes</taxon>
        <taxon>Streptosporangiales</taxon>
        <taxon>Thermomonosporaceae</taxon>
        <taxon>Actinomadura</taxon>
    </lineage>
</organism>
<feature type="region of interest" description="Disordered" evidence="1">
    <location>
        <begin position="316"/>
        <end position="346"/>
    </location>
</feature>
<evidence type="ECO:0000313" key="3">
    <source>
        <dbReference type="EMBL" id="RMI41172.1"/>
    </source>
</evidence>
<dbReference type="OrthoDB" id="3421740at2"/>
<evidence type="ECO:0000256" key="1">
    <source>
        <dbReference type="SAM" id="MobiDB-lite"/>
    </source>
</evidence>
<proteinExistence type="predicted"/>
<evidence type="ECO:0000259" key="2">
    <source>
        <dbReference type="Pfam" id="PF01636"/>
    </source>
</evidence>
<dbReference type="SUPFAM" id="SSF56112">
    <property type="entry name" value="Protein kinase-like (PK-like)"/>
    <property type="match status" value="1"/>
</dbReference>
<dbReference type="Proteomes" id="UP000282674">
    <property type="component" value="Unassembled WGS sequence"/>
</dbReference>